<evidence type="ECO:0000313" key="5">
    <source>
        <dbReference type="Proteomes" id="UP001204142"/>
    </source>
</evidence>
<feature type="region of interest" description="Disordered" evidence="1">
    <location>
        <begin position="1"/>
        <end position="23"/>
    </location>
</feature>
<keyword evidence="2" id="KW-0812">Transmembrane</keyword>
<feature type="transmembrane region" description="Helical" evidence="2">
    <location>
        <begin position="89"/>
        <end position="106"/>
    </location>
</feature>
<keyword evidence="2" id="KW-0472">Membrane</keyword>
<dbReference type="EMBL" id="JANIGO010000001">
    <property type="protein sequence ID" value="MCQ8895275.1"/>
    <property type="molecule type" value="Genomic_DNA"/>
</dbReference>
<accession>A0ABT1WCM6</accession>
<keyword evidence="2" id="KW-1133">Transmembrane helix</keyword>
<dbReference type="InterPro" id="IPR005804">
    <property type="entry name" value="FA_desaturase_dom"/>
</dbReference>
<organism evidence="4 5">
    <name type="scientific">Limnobacter humi</name>
    <dbReference type="NCBI Taxonomy" id="1778671"/>
    <lineage>
        <taxon>Bacteria</taxon>
        <taxon>Pseudomonadati</taxon>
        <taxon>Pseudomonadota</taxon>
        <taxon>Betaproteobacteria</taxon>
        <taxon>Burkholderiales</taxon>
        <taxon>Burkholderiaceae</taxon>
        <taxon>Limnobacter</taxon>
    </lineage>
</organism>
<dbReference type="Proteomes" id="UP001204142">
    <property type="component" value="Unassembled WGS sequence"/>
</dbReference>
<gene>
    <name evidence="4" type="ORF">NQT62_02330</name>
</gene>
<dbReference type="RefSeq" id="WP_256762953.1">
    <property type="nucleotide sequence ID" value="NZ_JANIGO010000001.1"/>
</dbReference>
<protein>
    <submittedName>
        <fullName evidence="4">Fatty acid desaturase</fullName>
    </submittedName>
</protein>
<comment type="caution">
    <text evidence="4">The sequence shown here is derived from an EMBL/GenBank/DDBJ whole genome shotgun (WGS) entry which is preliminary data.</text>
</comment>
<sequence length="374" mass="42394">MASLSDKLMNGTPSQTAAAAPASRIKQNHINAVDQKRIATIKTAILAEGDRIRAKYPVLAHQDAIGMGILLLSMAGALLTGWAYLEGVLAWYITIPVIAVFLSFTHELEHDLIHYMYFRKNKFMHNLMMALVWICRPSTINPWLRRHLHLHHHKHSGTATDLEERAITNGERFTPLRVLMMLDLELSVVLRILKVPKHLRFKALMRGAIGNFPLATIFYTVYHAYVAYWAIEAAAWLVGYSVPWPAVVTNHVDLANTVAVLVLAPNLLRSFSINFISSNMHYFGDIEDGNFVQQCQVLNSKWFVIPHLFCFNFGSTHGIHHFVVRDPFYIRQMTAKKAHEVMRANGVRFNDLGSFTRANRWGNDPKAMVPVSAQ</sequence>
<name>A0ABT1WCM6_9BURK</name>
<evidence type="ECO:0000259" key="3">
    <source>
        <dbReference type="Pfam" id="PF00487"/>
    </source>
</evidence>
<feature type="transmembrane region" description="Helical" evidence="2">
    <location>
        <begin position="214"/>
        <end position="231"/>
    </location>
</feature>
<reference evidence="4 5" key="1">
    <citation type="submission" date="2022-07" db="EMBL/GenBank/DDBJ databases">
        <authorList>
            <person name="Xamxidin M."/>
            <person name="Wu M."/>
        </authorList>
    </citation>
    <scope>NUCLEOTIDE SEQUENCE [LARGE SCALE GENOMIC DNA]</scope>
    <source>
        <strain evidence="4 5">NBRC 111650</strain>
    </source>
</reference>
<evidence type="ECO:0000256" key="2">
    <source>
        <dbReference type="SAM" id="Phobius"/>
    </source>
</evidence>
<proteinExistence type="predicted"/>
<evidence type="ECO:0000313" key="4">
    <source>
        <dbReference type="EMBL" id="MCQ8895275.1"/>
    </source>
</evidence>
<dbReference type="Pfam" id="PF00487">
    <property type="entry name" value="FA_desaturase"/>
    <property type="match status" value="1"/>
</dbReference>
<evidence type="ECO:0000256" key="1">
    <source>
        <dbReference type="SAM" id="MobiDB-lite"/>
    </source>
</evidence>
<keyword evidence="5" id="KW-1185">Reference proteome</keyword>
<feature type="domain" description="Fatty acid desaturase" evidence="3">
    <location>
        <begin position="91"/>
        <end position="351"/>
    </location>
</feature>
<feature type="transmembrane region" description="Helical" evidence="2">
    <location>
        <begin position="64"/>
        <end position="83"/>
    </location>
</feature>